<evidence type="ECO:0000313" key="16">
    <source>
        <dbReference type="EMBL" id="RLN71123.1"/>
    </source>
</evidence>
<organism evidence="15 17">
    <name type="scientific">Phytophthora kernoviae</name>
    <dbReference type="NCBI Taxonomy" id="325452"/>
    <lineage>
        <taxon>Eukaryota</taxon>
        <taxon>Sar</taxon>
        <taxon>Stramenopiles</taxon>
        <taxon>Oomycota</taxon>
        <taxon>Peronosporomycetes</taxon>
        <taxon>Peronosporales</taxon>
        <taxon>Peronosporaceae</taxon>
        <taxon>Phytophthora</taxon>
    </lineage>
</organism>
<evidence type="ECO:0000313" key="18">
    <source>
        <dbReference type="Proteomes" id="UP000284657"/>
    </source>
</evidence>
<dbReference type="InterPro" id="IPR024078">
    <property type="entry name" value="LmbE-like_dom_sf"/>
</dbReference>
<sequence length="1146" mass="125530">MLSSRERLQERQGQYAAPRHEFLQQLVDEFQRSPDMLRKEEIVANLANFAYDPINYVSLSRLRIMDLFLDILDADQEQQQDTEGSNQAADKQQGPATTSTNRSPRTYQLVEFALGGICNCIPDPLLQQQFIDGDGVEIVAPYVLPKKMLDLDEDSLQTLLEMLKYLLLGTNVFLFFTAALIFFTSSISEISSSSTPQFKRALLVTAHPDDESMFFLPLVHSLQLQNNGENGQVWQIHLLCLSRGNYDGLGDIREKELRACATYLGLSSDHVQVLEDPKLQDGMESQWDVPHIAAIVATYVDKHSIDVVFTFDDYGVSGHANHIATHFGVKRALQQQQERCNAAESDEKIVRGWGLESTNLVRKYVGILDTALSYWLSRRDGEQDERQFVFVFRPRWNYNAMAMHQSQFVWYRRLFVAFSRYTFINTFRSLLPSADLSADQKKKHTPCAKWAPEHLVTTGGECVRLFHSGGSVGCRSVTDSEMARLYPISSSEELSSFVSGQAEQQEADSKYVLIMKESLLSYDAISSGLDRIGGLFVYPESSKNASFEASTPQGDGTVDGILNPFSSKKTEWNPTGNGLLTKSLPFPVVMLENTTTGEEFTKRAEMNIKSGVGATYKAFMNYYFGPEDMNSLKCLNFTNIYGNPSPKCDPIGGQSSWAMRGKLDSEEIVLAMAGMDSAALSHVLSPGANTGASGLVALLTAAHALKGLPDSAFDKKVVFAAFQAEKFGFVGSRKFLSDVQKFTKDPEGACAYPVSDSSSPMGKSFCTNPMLSSTEFANLELSKVSYAIAVDQVGILPSSGNFTVHVNPHANETSDLVDAIVNAPSAASAFAEGNTGSLPPTPLLSFVNDAEYGQRDLAGAVIAGYGDSFTSEATYNSRHDEFTLLDVDAVAQAAQVLAESVFTLASSNATTAQLNKIKVDTSLVETMLSCVSTDWSCDLMTNYSQFMVTTLIDYLSLTDSAKPSYSVPATLYPGPLDDDRSMLVLKTSDSSYYSLFNESWSDDEYAVRLFPNAYESFTRAFLASAMVPNATAEGATTCTQSQSCGDGGKGKECVYPGICVDKSAFHHEASSPGLKRTTTALLYEVVNSSLPIWVEPQWASDIGSYSFPDPGAWIGWITLFIGLGATGAGVGVSFLVLGSVQKMKLM</sequence>
<evidence type="ECO:0000256" key="6">
    <source>
        <dbReference type="ARBA" id="ARBA00022692"/>
    </source>
</evidence>
<feature type="transmembrane region" description="Helical" evidence="13">
    <location>
        <begin position="1113"/>
        <end position="1137"/>
    </location>
</feature>
<comment type="caution">
    <text evidence="15">The sequence shown here is derived from an EMBL/GenBank/DDBJ whole genome shotgun (WGS) entry which is preliminary data.</text>
</comment>
<evidence type="ECO:0000256" key="3">
    <source>
        <dbReference type="ARBA" id="ARBA00007717"/>
    </source>
</evidence>
<dbReference type="OrthoDB" id="10265862at2759"/>
<evidence type="ECO:0000259" key="14">
    <source>
        <dbReference type="Pfam" id="PF18266"/>
    </source>
</evidence>
<evidence type="ECO:0000256" key="13">
    <source>
        <dbReference type="SAM" id="Phobius"/>
    </source>
</evidence>
<dbReference type="EMBL" id="MBAD02000140">
    <property type="protein sequence ID" value="RLN71123.1"/>
    <property type="molecule type" value="Genomic_DNA"/>
</dbReference>
<dbReference type="EMBL" id="MBDO02000210">
    <property type="protein sequence ID" value="RLN59813.1"/>
    <property type="molecule type" value="Genomic_DNA"/>
</dbReference>
<keyword evidence="10 13" id="KW-0472">Membrane</keyword>
<evidence type="ECO:0000313" key="17">
    <source>
        <dbReference type="Proteomes" id="UP000277300"/>
    </source>
</evidence>
<dbReference type="Pfam" id="PF05450">
    <property type="entry name" value="Nicastrin"/>
    <property type="match status" value="1"/>
</dbReference>
<feature type="domain" description="Nicastrin small lobe" evidence="14">
    <location>
        <begin position="462"/>
        <end position="607"/>
    </location>
</feature>
<dbReference type="Proteomes" id="UP000277300">
    <property type="component" value="Unassembled WGS sequence"/>
</dbReference>
<dbReference type="EC" id="3.5.1.89" evidence="4"/>
<keyword evidence="9 13" id="KW-1133">Transmembrane helix</keyword>
<dbReference type="GO" id="GO:0005886">
    <property type="term" value="C:plasma membrane"/>
    <property type="evidence" value="ECO:0007669"/>
    <property type="project" value="TreeGrafter"/>
</dbReference>
<feature type="compositionally biased region" description="Polar residues" evidence="12">
    <location>
        <begin position="81"/>
        <end position="102"/>
    </location>
</feature>
<reference evidence="17 18" key="1">
    <citation type="submission" date="2018-07" db="EMBL/GenBank/DDBJ databases">
        <title>Genome sequencing of oomycete isolates from Chile give support for New Zealand origin for Phytophthora kernoviae and make available the first Nothophytophthora sp. genome.</title>
        <authorList>
            <person name="Studholme D.J."/>
            <person name="Sanfuentes E."/>
            <person name="Panda P."/>
            <person name="Hill R."/>
            <person name="Sambles C."/>
            <person name="Grant M."/>
            <person name="Williams N.M."/>
            <person name="Mcdougal R.L."/>
        </authorList>
    </citation>
    <scope>NUCLEOTIDE SEQUENCE [LARGE SCALE GENOMIC DNA]</scope>
    <source>
        <strain evidence="15">Chile6</strain>
        <strain evidence="16">Chile7</strain>
    </source>
</reference>
<dbReference type="AlphaFoldDB" id="A0A3F2RLD3"/>
<feature type="transmembrane region" description="Helical" evidence="13">
    <location>
        <begin position="165"/>
        <end position="183"/>
    </location>
</feature>
<evidence type="ECO:0000256" key="7">
    <source>
        <dbReference type="ARBA" id="ARBA00022729"/>
    </source>
</evidence>
<comment type="similarity">
    <text evidence="2">Belongs to the PIGL family.</text>
</comment>
<dbReference type="GO" id="GO:0007219">
    <property type="term" value="P:Notch signaling pathway"/>
    <property type="evidence" value="ECO:0007669"/>
    <property type="project" value="UniProtKB-KW"/>
</dbReference>
<dbReference type="GO" id="GO:0016485">
    <property type="term" value="P:protein processing"/>
    <property type="evidence" value="ECO:0007669"/>
    <property type="project" value="InterPro"/>
</dbReference>
<feature type="region of interest" description="Disordered" evidence="12">
    <location>
        <begin position="78"/>
        <end position="102"/>
    </location>
</feature>
<dbReference type="SUPFAM" id="SSF48371">
    <property type="entry name" value="ARM repeat"/>
    <property type="match status" value="1"/>
</dbReference>
<dbReference type="Proteomes" id="UP000284657">
    <property type="component" value="Unassembled WGS sequence"/>
</dbReference>
<keyword evidence="7" id="KW-0732">Signal</keyword>
<evidence type="ECO:0000256" key="5">
    <source>
        <dbReference type="ARBA" id="ARBA00015303"/>
    </source>
</evidence>
<evidence type="ECO:0000256" key="1">
    <source>
        <dbReference type="ARBA" id="ARBA00004479"/>
    </source>
</evidence>
<evidence type="ECO:0000256" key="4">
    <source>
        <dbReference type="ARBA" id="ARBA00012176"/>
    </source>
</evidence>
<dbReference type="SUPFAM" id="SSF102588">
    <property type="entry name" value="LmbE-like"/>
    <property type="match status" value="1"/>
</dbReference>
<accession>A0A3F2RLD3</accession>
<dbReference type="Pfam" id="PF18266">
    <property type="entry name" value="Ncstrn_small"/>
    <property type="match status" value="1"/>
</dbReference>
<comment type="subcellular location">
    <subcellularLocation>
        <location evidence="1">Membrane</location>
        <topology evidence="1">Single-pass type I membrane protein</topology>
    </subcellularLocation>
</comment>
<evidence type="ECO:0000256" key="10">
    <source>
        <dbReference type="ARBA" id="ARBA00023136"/>
    </source>
</evidence>
<dbReference type="PANTHER" id="PTHR21092">
    <property type="entry name" value="NICASTRIN"/>
    <property type="match status" value="1"/>
</dbReference>
<dbReference type="GO" id="GO:0000225">
    <property type="term" value="F:N-acetylglucosaminylphosphatidylinositol deacetylase activity"/>
    <property type="evidence" value="ECO:0007669"/>
    <property type="project" value="UniProtKB-EC"/>
</dbReference>
<protein>
    <recommendedName>
        <fullName evidence="5">Nicastrin</fullName>
        <ecNumber evidence="4">3.5.1.89</ecNumber>
    </recommendedName>
</protein>
<evidence type="ECO:0000256" key="2">
    <source>
        <dbReference type="ARBA" id="ARBA00006066"/>
    </source>
</evidence>
<dbReference type="InterPro" id="IPR008710">
    <property type="entry name" value="Nicastrin"/>
</dbReference>
<dbReference type="SUPFAM" id="SSF53187">
    <property type="entry name" value="Zn-dependent exopeptidases"/>
    <property type="match status" value="1"/>
</dbReference>
<dbReference type="Gene3D" id="3.40.630.10">
    <property type="entry name" value="Zn peptidases"/>
    <property type="match status" value="1"/>
</dbReference>
<comment type="similarity">
    <text evidence="3">Belongs to the nicastrin family.</text>
</comment>
<gene>
    <name evidence="16" type="ORF">BBJ29_006337</name>
    <name evidence="15" type="ORF">BBP00_00006300</name>
</gene>
<proteinExistence type="inferred from homology"/>
<keyword evidence="11" id="KW-0325">Glycoprotein</keyword>
<name>A0A3F2RLD3_9STRA</name>
<dbReference type="Gene3D" id="3.40.50.10320">
    <property type="entry name" value="LmbE-like"/>
    <property type="match status" value="1"/>
</dbReference>
<keyword evidence="6 13" id="KW-0812">Transmembrane</keyword>
<evidence type="ECO:0000256" key="8">
    <source>
        <dbReference type="ARBA" id="ARBA00022976"/>
    </source>
</evidence>
<evidence type="ECO:0000313" key="15">
    <source>
        <dbReference type="EMBL" id="RLN59813.1"/>
    </source>
</evidence>
<evidence type="ECO:0000256" key="9">
    <source>
        <dbReference type="ARBA" id="ARBA00022989"/>
    </source>
</evidence>
<dbReference type="InterPro" id="IPR016024">
    <property type="entry name" value="ARM-type_fold"/>
</dbReference>
<keyword evidence="8" id="KW-0914">Notch signaling pathway</keyword>
<dbReference type="InterPro" id="IPR003737">
    <property type="entry name" value="GlcNAc_PI_deacetylase-related"/>
</dbReference>
<evidence type="ECO:0000256" key="12">
    <source>
        <dbReference type="SAM" id="MobiDB-lite"/>
    </source>
</evidence>
<dbReference type="Pfam" id="PF02585">
    <property type="entry name" value="PIG-L"/>
    <property type="match status" value="1"/>
</dbReference>
<dbReference type="PANTHER" id="PTHR21092:SF0">
    <property type="entry name" value="NICASTRIN"/>
    <property type="match status" value="1"/>
</dbReference>
<dbReference type="InterPro" id="IPR041084">
    <property type="entry name" value="Ncstrn_small"/>
</dbReference>
<evidence type="ECO:0000256" key="11">
    <source>
        <dbReference type="ARBA" id="ARBA00023180"/>
    </source>
</evidence>